<feature type="compositionally biased region" description="Basic and acidic residues" evidence="1">
    <location>
        <begin position="869"/>
        <end position="885"/>
    </location>
</feature>
<feature type="region of interest" description="Disordered" evidence="1">
    <location>
        <begin position="636"/>
        <end position="767"/>
    </location>
</feature>
<dbReference type="GO" id="GO:0140849">
    <property type="term" value="F:ATP-dependent H2AZ histone chaperone activity"/>
    <property type="evidence" value="ECO:0007669"/>
    <property type="project" value="InterPro"/>
</dbReference>
<dbReference type="OrthoDB" id="4097064at2759"/>
<accession>A0A367YNL6</accession>
<feature type="compositionally biased region" description="Basic and acidic residues" evidence="1">
    <location>
        <begin position="373"/>
        <end position="388"/>
    </location>
</feature>
<feature type="compositionally biased region" description="Basic and acidic residues" evidence="1">
    <location>
        <begin position="636"/>
        <end position="685"/>
    </location>
</feature>
<reference evidence="4 5" key="1">
    <citation type="submission" date="2018-06" db="EMBL/GenBank/DDBJ databases">
        <title>Whole genome sequencing of Candida tropicalis (genome annotated by CSBL at Korea University).</title>
        <authorList>
            <person name="Ahn J."/>
        </authorList>
    </citation>
    <scope>NUCLEOTIDE SEQUENCE [LARGE SCALE GENOMIC DNA]</scope>
    <source>
        <strain evidence="4 5">ATCC 20962</strain>
    </source>
</reference>
<feature type="compositionally biased region" description="Basic and acidic residues" evidence="1">
    <location>
        <begin position="194"/>
        <end position="291"/>
    </location>
</feature>
<dbReference type="Pfam" id="PF24707">
    <property type="entry name" value="Swc3"/>
    <property type="match status" value="1"/>
</dbReference>
<feature type="compositionally biased region" description="Basic residues" evidence="1">
    <location>
        <begin position="735"/>
        <end position="752"/>
    </location>
</feature>
<feature type="compositionally biased region" description="Basic and acidic residues" evidence="1">
    <location>
        <begin position="516"/>
        <end position="535"/>
    </location>
</feature>
<feature type="compositionally biased region" description="Acidic residues" evidence="1">
    <location>
        <begin position="292"/>
        <end position="319"/>
    </location>
</feature>
<dbReference type="EMBL" id="QLNQ01000001">
    <property type="protein sequence ID" value="RCK67418.1"/>
    <property type="molecule type" value="Genomic_DNA"/>
</dbReference>
<name>A0A367YNL6_9ASCO</name>
<dbReference type="STRING" id="5486.A0A367YNL6"/>
<dbReference type="GO" id="GO:0000812">
    <property type="term" value="C:Swr1 complex"/>
    <property type="evidence" value="ECO:0007669"/>
    <property type="project" value="InterPro"/>
</dbReference>
<sequence length="939" mass="108827">MPPRIRRRITSSKREEIEKEQEELSKTIVRPFDISQSLPVSYSTASTTVLAQPLTVKDSGVLYMSLIKSRNNYLIQCPMFRLYWVKQSSYVRKLLELDKPLPKSMENDVYLHRETILNNDVSARDIMVKLCDAGLSIGPHFFEIRVFIAKDSRLDTKEIKEIKKKEKEEKKLMKLKEKEERDRLRQEARLQREKEKLEREKKKEKEREEKLKLKQEKLKEKEKEKDSPKKKAPKEKELGVKKEGASVSDQKKDEQKVEKKVEKKGIKKEEKKEEAKVEQESVDKEDKAKDDEKEEESNEDDDDESESEDEDNDSEEEGHDETNDSKQDIESKQSTEEPEEVTETPEPSSSKKADEEETTNHEDQTQDASSAKPDSEKFEKELFKQAERDVDDFLANVKTMPEGRTPSAPPSQPVSREPTPSHNLESEENQLMIRNLNSIAERDKPLNALMKVVALGKASMRQIEHFQRYIKRAREMGPPPHDEAFWEEFMKNPVKKRVPKEKKPKPPPKEKKPKKEKPEKPPKEKKEKPEKPPRIKKEKPHKIPKSQIPKDQKLTAFQERYLKDATVLFEFVENPNVRFLLPTYAICEVLPPTTMINAENNDNSDNKDILVSFIWIHNQKEVDEYEKKLEEYNKKKAEEEQKKKEEEEKQKQEEERKKQEEESKKEKSDADATLKLENASNDRENTPGQDSDVVEIKQEEFEPTNSQDGNGDATPATADEENATEEPEEQESVPAKRRGPVRRGRKKRKMPPPRKPAAPKPLEPPVEPEYRFSTVSCTIHGIQNKLVPIFVNSVKPLEEVQEKMKHILAVGTRVPSFNLWYQVDGKLDEELAEDIRVQLNLEEKKMTGVPTSQYDKPPEPKKYPKKRKLKEEPKDEGDTKKVKTEGDEDANNEDGAIKKEVNDVKEDTSSGVAEVENVETPLGQEEPEVVEVGTPTEQK</sequence>
<evidence type="ECO:0000313" key="5">
    <source>
        <dbReference type="Proteomes" id="UP000253472"/>
    </source>
</evidence>
<feature type="compositionally biased region" description="Basic and acidic residues" evidence="1">
    <location>
        <begin position="895"/>
        <end position="908"/>
    </location>
</feature>
<feature type="compositionally biased region" description="Basic and acidic residues" evidence="1">
    <location>
        <begin position="349"/>
        <end position="364"/>
    </location>
</feature>
<evidence type="ECO:0000259" key="3">
    <source>
        <dbReference type="Pfam" id="PF26242"/>
    </source>
</evidence>
<feature type="compositionally biased region" description="Pro residues" evidence="1">
    <location>
        <begin position="753"/>
        <end position="767"/>
    </location>
</feature>
<dbReference type="InterPro" id="IPR057558">
    <property type="entry name" value="Swc3_dom"/>
</dbReference>
<dbReference type="AlphaFoldDB" id="A0A367YNL6"/>
<feature type="compositionally biased region" description="Basic residues" evidence="1">
    <location>
        <begin position="495"/>
        <end position="515"/>
    </location>
</feature>
<feature type="domain" description="Swc3 C-terminal" evidence="3">
    <location>
        <begin position="550"/>
        <end position="664"/>
    </location>
</feature>
<feature type="compositionally biased region" description="Low complexity" evidence="1">
    <location>
        <begin position="930"/>
        <end position="939"/>
    </location>
</feature>
<dbReference type="Proteomes" id="UP000253472">
    <property type="component" value="Unassembled WGS sequence"/>
</dbReference>
<feature type="region of interest" description="Disordered" evidence="1">
    <location>
        <begin position="495"/>
        <end position="552"/>
    </location>
</feature>
<proteinExistence type="predicted"/>
<evidence type="ECO:0000256" key="1">
    <source>
        <dbReference type="SAM" id="MobiDB-lite"/>
    </source>
</evidence>
<dbReference type="PANTHER" id="PTHR28108:SF1">
    <property type="entry name" value="SWR1-COMPLEX PROTEIN 3"/>
    <property type="match status" value="1"/>
</dbReference>
<protein>
    <submittedName>
        <fullName evidence="4">SWR1-complex protein 3</fullName>
    </submittedName>
</protein>
<dbReference type="InterPro" id="IPR058986">
    <property type="entry name" value="Swc3_C"/>
</dbReference>
<feature type="domain" description="Swc3 C-terminal" evidence="3">
    <location>
        <begin position="767"/>
        <end position="840"/>
    </location>
</feature>
<gene>
    <name evidence="4" type="primary">SWC3_0</name>
    <name evidence="4" type="ORF">Cantr_03106</name>
</gene>
<feature type="region of interest" description="Disordered" evidence="1">
    <location>
        <begin position="194"/>
        <end position="428"/>
    </location>
</feature>
<feature type="compositionally biased region" description="Basic and acidic residues" evidence="1">
    <location>
        <begin position="320"/>
        <end position="335"/>
    </location>
</feature>
<organism evidence="4 5">
    <name type="scientific">Candida viswanathii</name>
    <dbReference type="NCBI Taxonomy" id="5486"/>
    <lineage>
        <taxon>Eukaryota</taxon>
        <taxon>Fungi</taxon>
        <taxon>Dikarya</taxon>
        <taxon>Ascomycota</taxon>
        <taxon>Saccharomycotina</taxon>
        <taxon>Pichiomycetes</taxon>
        <taxon>Debaryomycetaceae</taxon>
        <taxon>Candida/Lodderomyces clade</taxon>
        <taxon>Candida</taxon>
    </lineage>
</organism>
<dbReference type="Pfam" id="PF26242">
    <property type="entry name" value="Swc3_C"/>
    <property type="match status" value="2"/>
</dbReference>
<evidence type="ECO:0000313" key="4">
    <source>
        <dbReference type="EMBL" id="RCK67418.1"/>
    </source>
</evidence>
<comment type="caution">
    <text evidence="4">The sequence shown here is derived from an EMBL/GenBank/DDBJ whole genome shotgun (WGS) entry which is preliminary data.</text>
</comment>
<feature type="region of interest" description="Disordered" evidence="1">
    <location>
        <begin position="846"/>
        <end position="939"/>
    </location>
</feature>
<dbReference type="InterPro" id="IPR037651">
    <property type="entry name" value="Swc3"/>
</dbReference>
<feature type="compositionally biased region" description="Acidic residues" evidence="1">
    <location>
        <begin position="718"/>
        <end position="731"/>
    </location>
</feature>
<feature type="domain" description="SWR1-complex protein 3" evidence="2">
    <location>
        <begin position="30"/>
        <end position="152"/>
    </location>
</feature>
<keyword evidence="5" id="KW-1185">Reference proteome</keyword>
<dbReference type="PANTHER" id="PTHR28108">
    <property type="entry name" value="SWR1-COMPLEX PROTEIN 3"/>
    <property type="match status" value="1"/>
</dbReference>
<evidence type="ECO:0000259" key="2">
    <source>
        <dbReference type="Pfam" id="PF24707"/>
    </source>
</evidence>